<dbReference type="PROSITE" id="PS51898">
    <property type="entry name" value="TYR_RECOMBINASE"/>
    <property type="match status" value="1"/>
</dbReference>
<evidence type="ECO:0000256" key="1">
    <source>
        <dbReference type="ARBA" id="ARBA00022908"/>
    </source>
</evidence>
<dbReference type="InterPro" id="IPR050090">
    <property type="entry name" value="Tyrosine_recombinase_XerCD"/>
</dbReference>
<sequence>MAVRKQADGSWICECYPQGREGLRVRKKFATKGEATAFERFTMREIDDKPWLGKSADRRHLTDLLEVWYSLYGISLGNGAFIKSKMLKMAEAMGNPLAPKFSSKVYSNFRQLRLSGDINFVDQRWQKGKPSIATINSELARFKAVFSKLKELGEWDGPNPLEDIKPLKDHEREMAFLNEDEIRSLLKHVSAHSRKDMLKIVKLCLSTGARWNEAAQLRGSQLSKYKVTFTNTKNKKNRSVPISQELYDEIYKPTSGKLFEECYTPFCYLLKNKVCDGLPAGQATHVLRHTFASHFMMNGGNILVLKEILGHADIGMTMRYAHFSPDHLTDALTKNPLSSL</sequence>
<dbReference type="PANTHER" id="PTHR30349">
    <property type="entry name" value="PHAGE INTEGRASE-RELATED"/>
    <property type="match status" value="1"/>
</dbReference>
<dbReference type="STRING" id="320778.ABT57_14230"/>
<dbReference type="EMBL" id="LDOU01000015">
    <property type="protein sequence ID" value="KLV07999.1"/>
    <property type="molecule type" value="Genomic_DNA"/>
</dbReference>
<keyword evidence="1" id="KW-0229">DNA integration</keyword>
<dbReference type="Proteomes" id="UP000035909">
    <property type="component" value="Unassembled WGS sequence"/>
</dbReference>
<dbReference type="AlphaFoldDB" id="A0A0J1H8J2"/>
<evidence type="ECO:0000313" key="4">
    <source>
        <dbReference type="EMBL" id="KLV07999.1"/>
    </source>
</evidence>
<organism evidence="4 5">
    <name type="scientific">Photobacterium ganghwense</name>
    <dbReference type="NCBI Taxonomy" id="320778"/>
    <lineage>
        <taxon>Bacteria</taxon>
        <taxon>Pseudomonadati</taxon>
        <taxon>Pseudomonadota</taxon>
        <taxon>Gammaproteobacteria</taxon>
        <taxon>Vibrionales</taxon>
        <taxon>Vibrionaceae</taxon>
        <taxon>Photobacterium</taxon>
    </lineage>
</organism>
<feature type="domain" description="Tyr recombinase" evidence="3">
    <location>
        <begin position="172"/>
        <end position="333"/>
    </location>
</feature>
<dbReference type="Pfam" id="PF00589">
    <property type="entry name" value="Phage_integrase"/>
    <property type="match status" value="2"/>
</dbReference>
<dbReference type="GO" id="GO:0015074">
    <property type="term" value="P:DNA integration"/>
    <property type="evidence" value="ECO:0007669"/>
    <property type="project" value="UniProtKB-KW"/>
</dbReference>
<protein>
    <submittedName>
        <fullName evidence="4">Recombinase</fullName>
    </submittedName>
</protein>
<dbReference type="SUPFAM" id="SSF56349">
    <property type="entry name" value="DNA breaking-rejoining enzymes"/>
    <property type="match status" value="1"/>
</dbReference>
<keyword evidence="5" id="KW-1185">Reference proteome</keyword>
<dbReference type="InterPro" id="IPR013762">
    <property type="entry name" value="Integrase-like_cat_sf"/>
</dbReference>
<proteinExistence type="predicted"/>
<dbReference type="Gene3D" id="1.10.443.10">
    <property type="entry name" value="Intergrase catalytic core"/>
    <property type="match status" value="1"/>
</dbReference>
<dbReference type="GO" id="GO:0006310">
    <property type="term" value="P:DNA recombination"/>
    <property type="evidence" value="ECO:0007669"/>
    <property type="project" value="UniProtKB-KW"/>
</dbReference>
<dbReference type="InterPro" id="IPR057084">
    <property type="entry name" value="Int_N"/>
</dbReference>
<reference evidence="4 5" key="1">
    <citation type="submission" date="2015-05" db="EMBL/GenBank/DDBJ databases">
        <title>Photobacterium galathea sp. nov.</title>
        <authorList>
            <person name="Machado H."/>
            <person name="Gram L."/>
        </authorList>
    </citation>
    <scope>NUCLEOTIDE SEQUENCE [LARGE SCALE GENOMIC DNA]</scope>
    <source>
        <strain evidence="4 5">DSM 22954</strain>
    </source>
</reference>
<evidence type="ECO:0000256" key="2">
    <source>
        <dbReference type="ARBA" id="ARBA00023172"/>
    </source>
</evidence>
<evidence type="ECO:0000259" key="3">
    <source>
        <dbReference type="PROSITE" id="PS51898"/>
    </source>
</evidence>
<dbReference type="CDD" id="cd00796">
    <property type="entry name" value="INT_Rci_Hp1_C"/>
    <property type="match status" value="1"/>
</dbReference>
<dbReference type="OrthoDB" id="9795573at2"/>
<dbReference type="GO" id="GO:0003677">
    <property type="term" value="F:DNA binding"/>
    <property type="evidence" value="ECO:0007669"/>
    <property type="project" value="InterPro"/>
</dbReference>
<name>A0A0J1H8J2_9GAMM</name>
<dbReference type="InterPro" id="IPR011010">
    <property type="entry name" value="DNA_brk_join_enz"/>
</dbReference>
<evidence type="ECO:0000313" key="5">
    <source>
        <dbReference type="Proteomes" id="UP000035909"/>
    </source>
</evidence>
<dbReference type="RefSeq" id="WP_047885892.1">
    <property type="nucleotide sequence ID" value="NZ_LDOU01000015.1"/>
</dbReference>
<dbReference type="Pfam" id="PF24624">
    <property type="entry name" value="Int_N"/>
    <property type="match status" value="1"/>
</dbReference>
<keyword evidence="2" id="KW-0233">DNA recombination</keyword>
<dbReference type="InterPro" id="IPR002104">
    <property type="entry name" value="Integrase_catalytic"/>
</dbReference>
<dbReference type="PANTHER" id="PTHR30349:SF93">
    <property type="entry name" value="FELS-2 PROPHAGE PROTEIN"/>
    <property type="match status" value="1"/>
</dbReference>
<accession>A0A0J1H8J2</accession>
<dbReference type="PATRIC" id="fig|320778.3.peg.3096"/>
<comment type="caution">
    <text evidence="4">The sequence shown here is derived from an EMBL/GenBank/DDBJ whole genome shotgun (WGS) entry which is preliminary data.</text>
</comment>
<gene>
    <name evidence="4" type="ORF">ABT57_14230</name>
</gene>